<organism evidence="2 3">
    <name type="scientific">Streptococcus parauberis</name>
    <dbReference type="NCBI Taxonomy" id="1348"/>
    <lineage>
        <taxon>Bacteria</taxon>
        <taxon>Bacillati</taxon>
        <taxon>Bacillota</taxon>
        <taxon>Bacilli</taxon>
        <taxon>Lactobacillales</taxon>
        <taxon>Streptococcaceae</taxon>
        <taxon>Streptococcus</taxon>
    </lineage>
</organism>
<keyword evidence="1" id="KW-1133">Transmembrane helix</keyword>
<reference evidence="2 3" key="1">
    <citation type="submission" date="2016-06" db="EMBL/GenBank/DDBJ databases">
        <authorList>
            <person name="Haines A.N."/>
            <person name="Council K.R."/>
        </authorList>
    </citation>
    <scope>NUCLEOTIDE SEQUENCE [LARGE SCALE GENOMIC DNA]</scope>
    <source>
        <strain evidence="2 3">SP158-29</strain>
    </source>
</reference>
<keyword evidence="1" id="KW-0812">Transmembrane</keyword>
<feature type="transmembrane region" description="Helical" evidence="1">
    <location>
        <begin position="163"/>
        <end position="181"/>
    </location>
</feature>
<feature type="transmembrane region" description="Helical" evidence="1">
    <location>
        <begin position="193"/>
        <end position="213"/>
    </location>
</feature>
<evidence type="ECO:0000313" key="3">
    <source>
        <dbReference type="Proteomes" id="UP000217465"/>
    </source>
</evidence>
<keyword evidence="1" id="KW-0472">Membrane</keyword>
<dbReference type="EMBL" id="NSGR01000008">
    <property type="protein sequence ID" value="PCH12473.1"/>
    <property type="molecule type" value="Genomic_DNA"/>
</dbReference>
<proteinExistence type="predicted"/>
<name>A0A854W893_9STRE</name>
<accession>A0A854W893</accession>
<evidence type="ECO:0000256" key="1">
    <source>
        <dbReference type="SAM" id="Phobius"/>
    </source>
</evidence>
<feature type="transmembrane region" description="Helical" evidence="1">
    <location>
        <begin position="233"/>
        <end position="256"/>
    </location>
</feature>
<feature type="transmembrane region" description="Helical" evidence="1">
    <location>
        <begin position="16"/>
        <end position="38"/>
    </location>
</feature>
<feature type="transmembrane region" description="Helical" evidence="1">
    <location>
        <begin position="58"/>
        <end position="80"/>
    </location>
</feature>
<sequence length="263" mass="29360">MFGKLLKYEFKSIGKWYFAINLAIIAIAGLLSVTIKWLEIGSKPQSATMSLLNQLLPLALSLIFGSLITGSLLATLLIIINRFNKNIFGREGYLTMTLPVSEHQLILSKLISSLVWGFFNGLILILATLIMVIPQVSSREINGVIKNVSDIIMKNPSTSVQIAVYYLLSAIGSVLLIYLAISIGQLFANRRGLKAFIAYFIITIAVSILLAFINFQIFDIKTTNSNMIFSQRFYLIGIVETLIETIIFYLATYGIIKYKLNLQ</sequence>
<dbReference type="RefSeq" id="WP_096633583.1">
    <property type="nucleotide sequence ID" value="NZ_NSGR01000008.1"/>
</dbReference>
<dbReference type="AlphaFoldDB" id="A0A854W893"/>
<protein>
    <submittedName>
        <fullName evidence="2">Uncharacterized protein</fullName>
    </submittedName>
</protein>
<comment type="caution">
    <text evidence="2">The sequence shown here is derived from an EMBL/GenBank/DDBJ whole genome shotgun (WGS) entry which is preliminary data.</text>
</comment>
<feature type="transmembrane region" description="Helical" evidence="1">
    <location>
        <begin position="114"/>
        <end position="133"/>
    </location>
</feature>
<evidence type="ECO:0000313" key="2">
    <source>
        <dbReference type="EMBL" id="PCH12473.1"/>
    </source>
</evidence>
<gene>
    <name evidence="2" type="ORF">A9Y57_01188</name>
</gene>
<dbReference type="Proteomes" id="UP000217465">
    <property type="component" value="Unassembled WGS sequence"/>
</dbReference>